<dbReference type="AlphaFoldDB" id="A0A1F8GP49"/>
<proteinExistence type="predicted"/>
<evidence type="ECO:0000256" key="1">
    <source>
        <dbReference type="ARBA" id="ARBA00004613"/>
    </source>
</evidence>
<dbReference type="Pfam" id="PF01522">
    <property type="entry name" value="Polysacc_deac_1"/>
    <property type="match status" value="1"/>
</dbReference>
<dbReference type="SUPFAM" id="SSF88713">
    <property type="entry name" value="Glycoside hydrolase/deacetylase"/>
    <property type="match status" value="1"/>
</dbReference>
<comment type="subcellular location">
    <subcellularLocation>
        <location evidence="1">Secreted</location>
    </subcellularLocation>
</comment>
<dbReference type="EMBL" id="MGKL01000003">
    <property type="protein sequence ID" value="OGN26760.1"/>
    <property type="molecule type" value="Genomic_DNA"/>
</dbReference>
<dbReference type="STRING" id="1802697.A2925_04225"/>
<accession>A0A1F8GP49</accession>
<gene>
    <name evidence="4" type="ORF">A2925_04225</name>
</gene>
<comment type="caution">
    <text evidence="4">The sequence shown here is derived from an EMBL/GenBank/DDBJ whole genome shotgun (WGS) entry which is preliminary data.</text>
</comment>
<dbReference type="GO" id="GO:0005975">
    <property type="term" value="P:carbohydrate metabolic process"/>
    <property type="evidence" value="ECO:0007669"/>
    <property type="project" value="InterPro"/>
</dbReference>
<sequence>MYTSYTNKIAHGIMFHHFHGRKHYKGQGSLSREGFESILNFIGIDRILSPAEWLRRLDSNRLQPSDICITFDDSLMCQFDVALPILERYKLKAFWFIYSNVFEGQINKLEVYRAFRLKNFKHVDEFYDVFLEKVFVSEFGEKAKKAISPSDLRRYQKTFPFYSPNDIKFRFIRDRVLQPSDYEYIMDGIIKDRGVKIGALTRNLWMSNENLKYLSDKGHGIGLHSYSHPTRLAGLAYKDQRMEYGKNYEHIESITSRPPLVAAHPVNSYDLNTFRILEKLNIRCGFRSNMFPGEITGKINGHKYEMAREDSANIIRMMEKSK</sequence>
<organism evidence="4 5">
    <name type="scientific">Candidatus Yanofskybacteria bacterium RIFCSPLOWO2_01_FULL_44_22</name>
    <dbReference type="NCBI Taxonomy" id="1802697"/>
    <lineage>
        <taxon>Bacteria</taxon>
        <taxon>Candidatus Yanofskyibacteriota</taxon>
    </lineage>
</organism>
<evidence type="ECO:0000259" key="3">
    <source>
        <dbReference type="PROSITE" id="PS51677"/>
    </source>
</evidence>
<evidence type="ECO:0000256" key="2">
    <source>
        <dbReference type="ARBA" id="ARBA00022729"/>
    </source>
</evidence>
<dbReference type="InterPro" id="IPR002509">
    <property type="entry name" value="NODB_dom"/>
</dbReference>
<dbReference type="GO" id="GO:0016810">
    <property type="term" value="F:hydrolase activity, acting on carbon-nitrogen (but not peptide) bonds"/>
    <property type="evidence" value="ECO:0007669"/>
    <property type="project" value="InterPro"/>
</dbReference>
<feature type="domain" description="NodB homology" evidence="3">
    <location>
        <begin position="65"/>
        <end position="322"/>
    </location>
</feature>
<name>A0A1F8GP49_9BACT</name>
<reference evidence="4 5" key="1">
    <citation type="journal article" date="2016" name="Nat. Commun.">
        <title>Thousands of microbial genomes shed light on interconnected biogeochemical processes in an aquifer system.</title>
        <authorList>
            <person name="Anantharaman K."/>
            <person name="Brown C.T."/>
            <person name="Hug L.A."/>
            <person name="Sharon I."/>
            <person name="Castelle C.J."/>
            <person name="Probst A.J."/>
            <person name="Thomas B.C."/>
            <person name="Singh A."/>
            <person name="Wilkins M.J."/>
            <person name="Karaoz U."/>
            <person name="Brodie E.L."/>
            <person name="Williams K.H."/>
            <person name="Hubbard S.S."/>
            <person name="Banfield J.F."/>
        </authorList>
    </citation>
    <scope>NUCLEOTIDE SEQUENCE [LARGE SCALE GENOMIC DNA]</scope>
</reference>
<evidence type="ECO:0000313" key="4">
    <source>
        <dbReference type="EMBL" id="OGN26760.1"/>
    </source>
</evidence>
<protein>
    <recommendedName>
        <fullName evidence="3">NodB homology domain-containing protein</fullName>
    </recommendedName>
</protein>
<dbReference type="PROSITE" id="PS51677">
    <property type="entry name" value="NODB"/>
    <property type="match status" value="1"/>
</dbReference>
<keyword evidence="2" id="KW-0732">Signal</keyword>
<dbReference type="PANTHER" id="PTHR34216:SF3">
    <property type="entry name" value="POLY-BETA-1,6-N-ACETYL-D-GLUCOSAMINE N-DEACETYLASE"/>
    <property type="match status" value="1"/>
</dbReference>
<dbReference type="InterPro" id="IPR051398">
    <property type="entry name" value="Polysacch_Deacetylase"/>
</dbReference>
<dbReference type="InterPro" id="IPR011330">
    <property type="entry name" value="Glyco_hydro/deAcase_b/a-brl"/>
</dbReference>
<dbReference type="PANTHER" id="PTHR34216">
    <property type="match status" value="1"/>
</dbReference>
<dbReference type="Gene3D" id="3.20.20.370">
    <property type="entry name" value="Glycoside hydrolase/deacetylase"/>
    <property type="match status" value="1"/>
</dbReference>
<dbReference type="Proteomes" id="UP000178256">
    <property type="component" value="Unassembled WGS sequence"/>
</dbReference>
<evidence type="ECO:0000313" key="5">
    <source>
        <dbReference type="Proteomes" id="UP000178256"/>
    </source>
</evidence>
<dbReference type="GO" id="GO:0005576">
    <property type="term" value="C:extracellular region"/>
    <property type="evidence" value="ECO:0007669"/>
    <property type="project" value="UniProtKB-SubCell"/>
</dbReference>